<proteinExistence type="predicted"/>
<reference evidence="1 2" key="1">
    <citation type="journal article" date="2019" name="Int. J. Syst. Evol. Microbiol.">
        <title>The Global Catalogue of Microorganisms (GCM) 10K type strain sequencing project: providing services to taxonomists for standard genome sequencing and annotation.</title>
        <authorList>
            <consortium name="The Broad Institute Genomics Platform"/>
            <consortium name="The Broad Institute Genome Sequencing Center for Infectious Disease"/>
            <person name="Wu L."/>
            <person name="Ma J."/>
        </authorList>
    </citation>
    <scope>NUCLEOTIDE SEQUENCE [LARGE SCALE GENOMIC DNA]</scope>
    <source>
        <strain evidence="1 2">CGMCC 1.10593</strain>
    </source>
</reference>
<evidence type="ECO:0000313" key="2">
    <source>
        <dbReference type="Proteomes" id="UP001597052"/>
    </source>
</evidence>
<keyword evidence="2" id="KW-1185">Reference proteome</keyword>
<dbReference type="Proteomes" id="UP001597052">
    <property type="component" value="Unassembled WGS sequence"/>
</dbReference>
<dbReference type="EMBL" id="JBHUDM010000002">
    <property type="protein sequence ID" value="MFD1642333.1"/>
    <property type="molecule type" value="Genomic_DNA"/>
</dbReference>
<dbReference type="AlphaFoldDB" id="A0ABD6D9P9"/>
<name>A0ABD6D9P9_9EURY</name>
<dbReference type="RefSeq" id="WP_256395297.1">
    <property type="nucleotide sequence ID" value="NZ_JANHDJ010000002.1"/>
</dbReference>
<accession>A0ABD6D9P9</accession>
<gene>
    <name evidence="1" type="ORF">ACFSBW_10665</name>
</gene>
<protein>
    <submittedName>
        <fullName evidence="1">Uncharacterized protein</fullName>
    </submittedName>
</protein>
<comment type="caution">
    <text evidence="1">The sequence shown here is derived from an EMBL/GenBank/DDBJ whole genome shotgun (WGS) entry which is preliminary data.</text>
</comment>
<organism evidence="1 2">
    <name type="scientific">Halohasta litorea</name>
    <dbReference type="NCBI Taxonomy" id="869891"/>
    <lineage>
        <taxon>Archaea</taxon>
        <taxon>Methanobacteriati</taxon>
        <taxon>Methanobacteriota</taxon>
        <taxon>Stenosarchaea group</taxon>
        <taxon>Halobacteria</taxon>
        <taxon>Halobacteriales</taxon>
        <taxon>Haloferacaceae</taxon>
        <taxon>Halohasta</taxon>
    </lineage>
</organism>
<sequence>MHLSVPDTKRERRRIDAFLVTVGKNAAAPIPVASGLVGPDDAPRFGGHLGSSLRTYRFQEQRSQLRLRLTPTGE</sequence>
<evidence type="ECO:0000313" key="1">
    <source>
        <dbReference type="EMBL" id="MFD1642333.1"/>
    </source>
</evidence>